<accession>A0A8J5ZSH6</accession>
<dbReference type="PANTHER" id="PTHR22950">
    <property type="entry name" value="AMINO ACID TRANSPORTER"/>
    <property type="match status" value="1"/>
</dbReference>
<feature type="non-terminal residue" evidence="8">
    <location>
        <position position="1"/>
    </location>
</feature>
<evidence type="ECO:0000256" key="6">
    <source>
        <dbReference type="SAM" id="Phobius"/>
    </source>
</evidence>
<feature type="transmembrane region" description="Helical" evidence="6">
    <location>
        <begin position="579"/>
        <end position="601"/>
    </location>
</feature>
<evidence type="ECO:0000256" key="3">
    <source>
        <dbReference type="ARBA" id="ARBA00022989"/>
    </source>
</evidence>
<dbReference type="GO" id="GO:0005774">
    <property type="term" value="C:vacuolar membrane"/>
    <property type="evidence" value="ECO:0007669"/>
    <property type="project" value="TreeGrafter"/>
</dbReference>
<feature type="region of interest" description="Disordered" evidence="5">
    <location>
        <begin position="1"/>
        <end position="26"/>
    </location>
</feature>
<evidence type="ECO:0000313" key="9">
    <source>
        <dbReference type="Proteomes" id="UP000700334"/>
    </source>
</evidence>
<sequence>LGVASGWGLWPSPSPPRCPASVPLGPGAGRLGGYLAAAPAALTSQPSCPALSGRVVMSEAGNAAGPRGAEALALGPLAPADGGQQLRSPEPGASGRSTSEAQEPRGSGKTKGITGQLQSTPNCERPQPPSPGCGSSADRARPCALAGGRVLRSAEPWPGGPAEEGREPVGARARNRVLLQWARGSCCPRGGDVGRQDGARLPQLLPLQPQLCLQVAPQRAQGSAGPEGRECRDRPPSPPLSVAPLPPREFQALVHLLKSNIGTGILGLPLAMRNAGVLVSPPTVGPCQRGWRPTVTLNPPALELARRGMGPLSLLAMGFLSCHCMHILVRCARHFCHRLNKPFLDYGDTVQHGLEASPSAWLRGHAHWGRHLVVFFLVVTQLGFCCVYVVFLADNLKQVVEEANGTTSDCHANRTVALTPTMDSRLYMLAFLPCLVLLCFFRSLRVLAAFSLLANASMLVSLLILTQYIVRVRVCRGAAGRAGRRGRGRAGWRAAGAHSAVWQDIPDPGRLPLVGSWKTYPLFFGTAVFSYESIGMVLPLENKMEDARRFPAILSVGMAIVTAVYVFIATLGYVRFGDLAVKLLYVLGILCSYALPFYVPAEIIMPLAVSRVPKPWKLPLDLSVRAAMVCLTGVLAILVPRLDLVISLVGSVSSSALALIIPPLLEVATYYSEGMSPLAVAKDVLISVVGFLGFVVGTYQALYELAVPGSAPVLANSTASVQ</sequence>
<feature type="transmembrane region" description="Helical" evidence="6">
    <location>
        <begin position="645"/>
        <end position="672"/>
    </location>
</feature>
<dbReference type="AlphaFoldDB" id="A0A8J5ZSH6"/>
<feature type="region of interest" description="Disordered" evidence="5">
    <location>
        <begin position="73"/>
        <end position="140"/>
    </location>
</feature>
<organism evidence="8 9">
    <name type="scientific">Galemys pyrenaicus</name>
    <name type="common">Iberian desman</name>
    <name type="synonym">Pyrenean desman</name>
    <dbReference type="NCBI Taxonomy" id="202257"/>
    <lineage>
        <taxon>Eukaryota</taxon>
        <taxon>Metazoa</taxon>
        <taxon>Chordata</taxon>
        <taxon>Craniata</taxon>
        <taxon>Vertebrata</taxon>
        <taxon>Euteleostomi</taxon>
        <taxon>Mammalia</taxon>
        <taxon>Eutheria</taxon>
        <taxon>Laurasiatheria</taxon>
        <taxon>Eulipotyphla</taxon>
        <taxon>Talpidae</taxon>
        <taxon>Galemys</taxon>
    </lineage>
</organism>
<dbReference type="GO" id="GO:0015187">
    <property type="term" value="F:glycine transmembrane transporter activity"/>
    <property type="evidence" value="ECO:0007669"/>
    <property type="project" value="TreeGrafter"/>
</dbReference>
<dbReference type="PANTHER" id="PTHR22950:SF185">
    <property type="entry name" value="PROTON-COUPLED AMINO ACID TRANSPORTER 2"/>
    <property type="match status" value="1"/>
</dbReference>
<keyword evidence="3 6" id="KW-1133">Transmembrane helix</keyword>
<dbReference type="Pfam" id="PF01490">
    <property type="entry name" value="Aa_trans"/>
    <property type="match status" value="2"/>
</dbReference>
<protein>
    <submittedName>
        <fullName evidence="8">Proton-coupled amino acid transporter 2</fullName>
    </submittedName>
</protein>
<dbReference type="GO" id="GO:0005280">
    <property type="term" value="F:amino acid:proton symporter activity"/>
    <property type="evidence" value="ECO:0007669"/>
    <property type="project" value="TreeGrafter"/>
</dbReference>
<feature type="transmembrane region" description="Helical" evidence="6">
    <location>
        <begin position="622"/>
        <end position="639"/>
    </location>
</feature>
<dbReference type="InterPro" id="IPR013057">
    <property type="entry name" value="AA_transpt_TM"/>
</dbReference>
<evidence type="ECO:0000256" key="4">
    <source>
        <dbReference type="ARBA" id="ARBA00023136"/>
    </source>
</evidence>
<gene>
    <name evidence="8" type="ORF">J0S82_001414</name>
</gene>
<evidence type="ECO:0000256" key="2">
    <source>
        <dbReference type="ARBA" id="ARBA00022692"/>
    </source>
</evidence>
<feature type="domain" description="Amino acid transporter transmembrane" evidence="7">
    <location>
        <begin position="580"/>
        <end position="701"/>
    </location>
</feature>
<evidence type="ECO:0000259" key="7">
    <source>
        <dbReference type="Pfam" id="PF01490"/>
    </source>
</evidence>
<keyword evidence="4 6" id="KW-0472">Membrane</keyword>
<dbReference type="GO" id="GO:0015180">
    <property type="term" value="F:L-alanine transmembrane transporter activity"/>
    <property type="evidence" value="ECO:0007669"/>
    <property type="project" value="TreeGrafter"/>
</dbReference>
<feature type="transmembrane region" description="Helical" evidence="6">
    <location>
        <begin position="552"/>
        <end position="573"/>
    </location>
</feature>
<feature type="region of interest" description="Disordered" evidence="5">
    <location>
        <begin position="216"/>
        <end position="241"/>
    </location>
</feature>
<comment type="caution">
    <text evidence="8">The sequence shown here is derived from an EMBL/GenBank/DDBJ whole genome shotgun (WGS) entry which is preliminary data.</text>
</comment>
<evidence type="ECO:0000313" key="8">
    <source>
        <dbReference type="EMBL" id="KAG8509276.1"/>
    </source>
</evidence>
<feature type="compositionally biased region" description="Polar residues" evidence="5">
    <location>
        <begin position="113"/>
        <end position="122"/>
    </location>
</feature>
<feature type="compositionally biased region" description="Low complexity" evidence="5">
    <location>
        <begin position="73"/>
        <end position="83"/>
    </location>
</feature>
<feature type="transmembrane region" description="Helical" evidence="6">
    <location>
        <begin position="448"/>
        <end position="470"/>
    </location>
</feature>
<keyword evidence="2 6" id="KW-0812">Transmembrane</keyword>
<dbReference type="EMBL" id="JAGFMF010011956">
    <property type="protein sequence ID" value="KAG8509276.1"/>
    <property type="molecule type" value="Genomic_DNA"/>
</dbReference>
<evidence type="ECO:0000256" key="5">
    <source>
        <dbReference type="SAM" id="MobiDB-lite"/>
    </source>
</evidence>
<dbReference type="Proteomes" id="UP000700334">
    <property type="component" value="Unassembled WGS sequence"/>
</dbReference>
<dbReference type="OrthoDB" id="1684102at2759"/>
<comment type="subcellular location">
    <subcellularLocation>
        <location evidence="1">Membrane</location>
        <topology evidence="1">Multi-pass membrane protein</topology>
    </subcellularLocation>
</comment>
<feature type="transmembrane region" description="Helical" evidence="6">
    <location>
        <begin position="520"/>
        <end position="540"/>
    </location>
</feature>
<feature type="transmembrane region" description="Helical" evidence="6">
    <location>
        <begin position="372"/>
        <end position="393"/>
    </location>
</feature>
<evidence type="ECO:0000256" key="1">
    <source>
        <dbReference type="ARBA" id="ARBA00004141"/>
    </source>
</evidence>
<name>A0A8J5ZSH6_GALPY</name>
<keyword evidence="9" id="KW-1185">Reference proteome</keyword>
<proteinExistence type="predicted"/>
<feature type="transmembrane region" description="Helical" evidence="6">
    <location>
        <begin position="684"/>
        <end position="702"/>
    </location>
</feature>
<reference evidence="8" key="1">
    <citation type="journal article" date="2021" name="Evol. Appl.">
        <title>The genome of the Pyrenean desman and the effects of bottlenecks and inbreeding on the genomic landscape of an endangered species.</title>
        <authorList>
            <person name="Escoda L."/>
            <person name="Castresana J."/>
        </authorList>
    </citation>
    <scope>NUCLEOTIDE SEQUENCE</scope>
    <source>
        <strain evidence="8">IBE-C5619</strain>
    </source>
</reference>
<feature type="transmembrane region" description="Helical" evidence="6">
    <location>
        <begin position="424"/>
        <end position="441"/>
    </location>
</feature>
<feature type="domain" description="Amino acid transporter transmembrane" evidence="7">
    <location>
        <begin position="309"/>
        <end position="579"/>
    </location>
</feature>
<dbReference type="GO" id="GO:0015193">
    <property type="term" value="F:L-proline transmembrane transporter activity"/>
    <property type="evidence" value="ECO:0007669"/>
    <property type="project" value="TreeGrafter"/>
</dbReference>
<feature type="transmembrane region" description="Helical" evidence="6">
    <location>
        <begin position="308"/>
        <end position="329"/>
    </location>
</feature>